<dbReference type="RefSeq" id="WP_058699255.1">
    <property type="nucleotide sequence ID" value="NZ_JACALF010000005.1"/>
</dbReference>
<evidence type="ECO:0000313" key="2">
    <source>
        <dbReference type="Proteomes" id="UP000069030"/>
    </source>
</evidence>
<dbReference type="EMBL" id="CP013690">
    <property type="protein sequence ID" value="ALU26076.1"/>
    <property type="molecule type" value="Genomic_DNA"/>
</dbReference>
<organism evidence="1 2">
    <name type="scientific">Myroides odoratimimus</name>
    <dbReference type="NCBI Taxonomy" id="76832"/>
    <lineage>
        <taxon>Bacteria</taxon>
        <taxon>Pseudomonadati</taxon>
        <taxon>Bacteroidota</taxon>
        <taxon>Flavobacteriia</taxon>
        <taxon>Flavobacteriales</taxon>
        <taxon>Flavobacteriaceae</taxon>
        <taxon>Myroides</taxon>
    </lineage>
</organism>
<protein>
    <submittedName>
        <fullName evidence="1">Uncharacterized protein</fullName>
    </submittedName>
</protein>
<dbReference type="KEGG" id="mod:AS202_07920"/>
<accession>A0AAI8G4U4</accession>
<evidence type="ECO:0000313" key="1">
    <source>
        <dbReference type="EMBL" id="ALU26076.1"/>
    </source>
</evidence>
<dbReference type="Proteomes" id="UP000069030">
    <property type="component" value="Chromosome"/>
</dbReference>
<dbReference type="AlphaFoldDB" id="A0AAI8G4U4"/>
<proteinExistence type="predicted"/>
<gene>
    <name evidence="1" type="ORF">AS202_07920</name>
</gene>
<sequence>MISLVLLFSSCKDDEEQVVIDTSIEEVMMESIEAMDETNFGWELIELTTEEKKARLSALYAGQEVEVITDSILGVITRFKKQMIDLNQVLGVPDRRYFFDNPELLPVLIPHKINYVDGTSGEAAGIYVTTKRISSEERQRDNVLTDLDKERITQLELKVWEVYDESVNVFGYLVERPIRSIVYNGTIDMLKHNTYEISGKEPLIKTEIGEVKLLKADENEVTLDLPYNSDYYVVVYGISEENKVIRDISRTGETKNIKKGIPHKGRDQVYIAFAHPIEKLMIRVYKRAEVTSLPFSFEHRIAPDTEERLMTDN</sequence>
<name>A0AAI8G4U4_9FLAO</name>
<reference evidence="1 2" key="1">
    <citation type="journal article" date="2016" name="J. Zhejiang Univ. Sci. B">
        <title>Antibiotic resistance mechanisms of Myroides sp.</title>
        <authorList>
            <person name="Hu S."/>
            <person name="Yuan S."/>
            <person name="Qu H."/>
            <person name="Jiang T."/>
            <person name="Zhou Y."/>
            <person name="Wang M."/>
            <person name="Ming D."/>
        </authorList>
    </citation>
    <scope>NUCLEOTIDE SEQUENCE [LARGE SCALE GENOMIC DNA]</scope>
    <source>
        <strain evidence="1 2">PR63039</strain>
    </source>
</reference>